<dbReference type="SUPFAM" id="SSF53850">
    <property type="entry name" value="Periplasmic binding protein-like II"/>
    <property type="match status" value="1"/>
</dbReference>
<evidence type="ECO:0000313" key="6">
    <source>
        <dbReference type="EMBL" id="TCV03072.1"/>
    </source>
</evidence>
<gene>
    <name evidence="6" type="ORF">EV686_101534</name>
</gene>
<dbReference type="Gene3D" id="3.40.190.10">
    <property type="entry name" value="Periplasmic binding protein-like II"/>
    <property type="match status" value="2"/>
</dbReference>
<evidence type="ECO:0000313" key="7">
    <source>
        <dbReference type="Proteomes" id="UP000294692"/>
    </source>
</evidence>
<dbReference type="Pfam" id="PF00126">
    <property type="entry name" value="HTH_1"/>
    <property type="match status" value="1"/>
</dbReference>
<dbReference type="SUPFAM" id="SSF46785">
    <property type="entry name" value="Winged helix' DNA-binding domain"/>
    <property type="match status" value="1"/>
</dbReference>
<evidence type="ECO:0000256" key="3">
    <source>
        <dbReference type="ARBA" id="ARBA00023125"/>
    </source>
</evidence>
<organism evidence="6 7">
    <name type="scientific">Paracandidimonas soli</name>
    <dbReference type="NCBI Taxonomy" id="1917182"/>
    <lineage>
        <taxon>Bacteria</taxon>
        <taxon>Pseudomonadati</taxon>
        <taxon>Pseudomonadota</taxon>
        <taxon>Betaproteobacteria</taxon>
        <taxon>Burkholderiales</taxon>
        <taxon>Alcaligenaceae</taxon>
        <taxon>Paracandidimonas</taxon>
    </lineage>
</organism>
<dbReference type="Proteomes" id="UP000294692">
    <property type="component" value="Unassembled WGS sequence"/>
</dbReference>
<dbReference type="InterPro" id="IPR036388">
    <property type="entry name" value="WH-like_DNA-bd_sf"/>
</dbReference>
<evidence type="ECO:0000256" key="4">
    <source>
        <dbReference type="ARBA" id="ARBA00023163"/>
    </source>
</evidence>
<dbReference type="GO" id="GO:0005829">
    <property type="term" value="C:cytosol"/>
    <property type="evidence" value="ECO:0007669"/>
    <property type="project" value="TreeGrafter"/>
</dbReference>
<dbReference type="EMBL" id="SMBX01000001">
    <property type="protein sequence ID" value="TCV03072.1"/>
    <property type="molecule type" value="Genomic_DNA"/>
</dbReference>
<dbReference type="PANTHER" id="PTHR30419">
    <property type="entry name" value="HTH-TYPE TRANSCRIPTIONAL REGULATOR YBHD"/>
    <property type="match status" value="1"/>
</dbReference>
<dbReference type="AlphaFoldDB" id="A0A4R3VGX2"/>
<name>A0A4R3VGX2_9BURK</name>
<keyword evidence="2" id="KW-0805">Transcription regulation</keyword>
<keyword evidence="3" id="KW-0238">DNA-binding</keyword>
<feature type="domain" description="HTH lysR-type" evidence="5">
    <location>
        <begin position="7"/>
        <end position="64"/>
    </location>
</feature>
<dbReference type="GO" id="GO:0003677">
    <property type="term" value="F:DNA binding"/>
    <property type="evidence" value="ECO:0007669"/>
    <property type="project" value="UniProtKB-KW"/>
</dbReference>
<dbReference type="RefSeq" id="WP_243650712.1">
    <property type="nucleotide sequence ID" value="NZ_JBEBWM010000056.1"/>
</dbReference>
<dbReference type="PANTHER" id="PTHR30419:SF28">
    <property type="entry name" value="HTH-TYPE TRANSCRIPTIONAL REGULATOR BSDA"/>
    <property type="match status" value="1"/>
</dbReference>
<sequence length="307" mass="32968">MPSKPVLDITRLMTLRALAHSGTMAAAAETLHLTPSAVSQQLSQLEREAGMALTERRGRGVTLTPAGNMLVAHTERIMHVLEDAKSDLAQLRNDIAGEVRVAAFSSVAVSLLPDTVRALRAAFPRLQVVIEEKEPQESLTALNAWLIDIALIDDLAVALDDAKARYDLLPLAVDALHVLLPENHALAGRASLALADLRNEQWALDSTSSSFGHFITTLCQRAGFTPYINAHCAGFEMVAAMVASGCSISVVSGLRLAGRRVPGVVAVRLEPEVRRRIMLAYRKGGQHHPAIQAFVREAMKIAGSALG</sequence>
<comment type="caution">
    <text evidence="6">The sequence shown here is derived from an EMBL/GenBank/DDBJ whole genome shotgun (WGS) entry which is preliminary data.</text>
</comment>
<keyword evidence="7" id="KW-1185">Reference proteome</keyword>
<reference evidence="6 7" key="1">
    <citation type="submission" date="2019-03" db="EMBL/GenBank/DDBJ databases">
        <title>Genomic Encyclopedia of Type Strains, Phase IV (KMG-IV): sequencing the most valuable type-strain genomes for metagenomic binning, comparative biology and taxonomic classification.</title>
        <authorList>
            <person name="Goeker M."/>
        </authorList>
    </citation>
    <scope>NUCLEOTIDE SEQUENCE [LARGE SCALE GENOMIC DNA]</scope>
    <source>
        <strain evidence="6 7">DSM 100048</strain>
    </source>
</reference>
<dbReference type="Gene3D" id="1.10.10.10">
    <property type="entry name" value="Winged helix-like DNA-binding domain superfamily/Winged helix DNA-binding domain"/>
    <property type="match status" value="1"/>
</dbReference>
<dbReference type="Pfam" id="PF03466">
    <property type="entry name" value="LysR_substrate"/>
    <property type="match status" value="1"/>
</dbReference>
<dbReference type="InterPro" id="IPR005119">
    <property type="entry name" value="LysR_subst-bd"/>
</dbReference>
<dbReference type="CDD" id="cd08423">
    <property type="entry name" value="PBP2_LTTR_like_6"/>
    <property type="match status" value="1"/>
</dbReference>
<proteinExistence type="inferred from homology"/>
<dbReference type="InterPro" id="IPR000847">
    <property type="entry name" value="LysR_HTH_N"/>
</dbReference>
<protein>
    <submittedName>
        <fullName evidence="6">LysR family transcriptional regulator</fullName>
    </submittedName>
</protein>
<dbReference type="GO" id="GO:0003700">
    <property type="term" value="F:DNA-binding transcription factor activity"/>
    <property type="evidence" value="ECO:0007669"/>
    <property type="project" value="InterPro"/>
</dbReference>
<accession>A0A4R3VGX2</accession>
<dbReference type="InterPro" id="IPR036390">
    <property type="entry name" value="WH_DNA-bd_sf"/>
</dbReference>
<evidence type="ECO:0000256" key="2">
    <source>
        <dbReference type="ARBA" id="ARBA00023015"/>
    </source>
</evidence>
<comment type="similarity">
    <text evidence="1">Belongs to the LysR transcriptional regulatory family.</text>
</comment>
<evidence type="ECO:0000256" key="1">
    <source>
        <dbReference type="ARBA" id="ARBA00009437"/>
    </source>
</evidence>
<dbReference type="InterPro" id="IPR050950">
    <property type="entry name" value="HTH-type_LysR_regulators"/>
</dbReference>
<keyword evidence="4" id="KW-0804">Transcription</keyword>
<evidence type="ECO:0000259" key="5">
    <source>
        <dbReference type="PROSITE" id="PS50931"/>
    </source>
</evidence>
<dbReference type="PROSITE" id="PS50931">
    <property type="entry name" value="HTH_LYSR"/>
    <property type="match status" value="1"/>
</dbReference>